<evidence type="ECO:0000256" key="1">
    <source>
        <dbReference type="SAM" id="Phobius"/>
    </source>
</evidence>
<evidence type="ECO:0000313" key="3">
    <source>
        <dbReference type="Proteomes" id="UP001610334"/>
    </source>
</evidence>
<keyword evidence="1" id="KW-0472">Membrane</keyword>
<keyword evidence="3" id="KW-1185">Reference proteome</keyword>
<keyword evidence="1" id="KW-1133">Transmembrane helix</keyword>
<sequence length="67" mass="7569">MYQQLDQIENLYHYYCLTIPVRSCLVVVAASALGVLQADFSDDIVGSPPSTVVTLSRFLWHRVQNLL</sequence>
<feature type="transmembrane region" description="Helical" evidence="1">
    <location>
        <begin position="12"/>
        <end position="36"/>
    </location>
</feature>
<accession>A0ABR4HYH7</accession>
<name>A0ABR4HYH7_9EURO</name>
<evidence type="ECO:0000313" key="2">
    <source>
        <dbReference type="EMBL" id="KAL2820442.1"/>
    </source>
</evidence>
<proteinExistence type="predicted"/>
<dbReference type="Proteomes" id="UP001610334">
    <property type="component" value="Unassembled WGS sequence"/>
</dbReference>
<organism evidence="2 3">
    <name type="scientific">Aspergillus granulosus</name>
    <dbReference type="NCBI Taxonomy" id="176169"/>
    <lineage>
        <taxon>Eukaryota</taxon>
        <taxon>Fungi</taxon>
        <taxon>Dikarya</taxon>
        <taxon>Ascomycota</taxon>
        <taxon>Pezizomycotina</taxon>
        <taxon>Eurotiomycetes</taxon>
        <taxon>Eurotiomycetidae</taxon>
        <taxon>Eurotiales</taxon>
        <taxon>Aspergillaceae</taxon>
        <taxon>Aspergillus</taxon>
        <taxon>Aspergillus subgen. Nidulantes</taxon>
    </lineage>
</organism>
<comment type="caution">
    <text evidence="2">The sequence shown here is derived from an EMBL/GenBank/DDBJ whole genome shotgun (WGS) entry which is preliminary data.</text>
</comment>
<gene>
    <name evidence="2" type="ORF">BJX63DRAFT_313749</name>
</gene>
<dbReference type="EMBL" id="JBFXLT010000007">
    <property type="protein sequence ID" value="KAL2820442.1"/>
    <property type="molecule type" value="Genomic_DNA"/>
</dbReference>
<reference evidence="2 3" key="1">
    <citation type="submission" date="2024-07" db="EMBL/GenBank/DDBJ databases">
        <title>Section-level genome sequencing and comparative genomics of Aspergillus sections Usti and Cavernicolus.</title>
        <authorList>
            <consortium name="Lawrence Berkeley National Laboratory"/>
            <person name="Nybo J.L."/>
            <person name="Vesth T.C."/>
            <person name="Theobald S."/>
            <person name="Frisvad J.C."/>
            <person name="Larsen T.O."/>
            <person name="Kjaerboelling I."/>
            <person name="Rothschild-Mancinelli K."/>
            <person name="Lyhne E.K."/>
            <person name="Kogle M.E."/>
            <person name="Barry K."/>
            <person name="Clum A."/>
            <person name="Na H."/>
            <person name="Ledsgaard L."/>
            <person name="Lin J."/>
            <person name="Lipzen A."/>
            <person name="Kuo A."/>
            <person name="Riley R."/>
            <person name="Mondo S."/>
            <person name="Labutti K."/>
            <person name="Haridas S."/>
            <person name="Pangalinan J."/>
            <person name="Salamov A.A."/>
            <person name="Simmons B.A."/>
            <person name="Magnuson J.K."/>
            <person name="Chen J."/>
            <person name="Drula E."/>
            <person name="Henrissat B."/>
            <person name="Wiebenga A."/>
            <person name="Lubbers R.J."/>
            <person name="Gomes A.C."/>
            <person name="Makela M.R."/>
            <person name="Stajich J."/>
            <person name="Grigoriev I.V."/>
            <person name="Mortensen U.H."/>
            <person name="De Vries R.P."/>
            <person name="Baker S.E."/>
            <person name="Andersen M.R."/>
        </authorList>
    </citation>
    <scope>NUCLEOTIDE SEQUENCE [LARGE SCALE GENOMIC DNA]</scope>
    <source>
        <strain evidence="2 3">CBS 588.65</strain>
    </source>
</reference>
<protein>
    <submittedName>
        <fullName evidence="2">Uncharacterized protein</fullName>
    </submittedName>
</protein>
<keyword evidence="1" id="KW-0812">Transmembrane</keyword>